<dbReference type="SUPFAM" id="SSF46689">
    <property type="entry name" value="Homeodomain-like"/>
    <property type="match status" value="1"/>
</dbReference>
<dbReference type="Gene3D" id="1.10.10.60">
    <property type="entry name" value="Homeodomain-like"/>
    <property type="match status" value="1"/>
</dbReference>
<reference evidence="5 6" key="1">
    <citation type="journal article" date="2014" name="Genome Announc.">
        <title>Draft Genome Sequence of the Carrageenan-Degrading Bacterium Cellulophaga sp. Strain KL-A, Isolated from Decaying Marine Algae.</title>
        <authorList>
            <person name="Shan D."/>
            <person name="Ying J."/>
            <person name="Li X."/>
            <person name="Gao Z."/>
            <person name="Wei G."/>
            <person name="Shao Z."/>
        </authorList>
    </citation>
    <scope>NUCLEOTIDE SEQUENCE [LARGE SCALE GENOMIC DNA]</scope>
    <source>
        <strain evidence="5 6">KL-A</strain>
    </source>
</reference>
<dbReference type="InterPro" id="IPR018060">
    <property type="entry name" value="HTH_AraC"/>
</dbReference>
<dbReference type="InterPro" id="IPR037923">
    <property type="entry name" value="HTH-like"/>
</dbReference>
<keyword evidence="3" id="KW-0804">Transcription</keyword>
<dbReference type="PANTHER" id="PTHR43280">
    <property type="entry name" value="ARAC-FAMILY TRANSCRIPTIONAL REGULATOR"/>
    <property type="match status" value="1"/>
</dbReference>
<evidence type="ECO:0000313" key="6">
    <source>
        <dbReference type="Proteomes" id="UP000019275"/>
    </source>
</evidence>
<evidence type="ECO:0000256" key="2">
    <source>
        <dbReference type="ARBA" id="ARBA00023125"/>
    </source>
</evidence>
<dbReference type="Pfam" id="PF12833">
    <property type="entry name" value="HTH_18"/>
    <property type="match status" value="1"/>
</dbReference>
<evidence type="ECO:0000256" key="1">
    <source>
        <dbReference type="ARBA" id="ARBA00023015"/>
    </source>
</evidence>
<dbReference type="InterPro" id="IPR009057">
    <property type="entry name" value="Homeodomain-like_sf"/>
</dbReference>
<keyword evidence="6" id="KW-1185">Reference proteome</keyword>
<dbReference type="SUPFAM" id="SSF51215">
    <property type="entry name" value="Regulatory protein AraC"/>
    <property type="match status" value="1"/>
</dbReference>
<organism evidence="5 6">
    <name type="scientific">Cellulophaga geojensis KL-A</name>
    <dbReference type="NCBI Taxonomy" id="1328323"/>
    <lineage>
        <taxon>Bacteria</taxon>
        <taxon>Pseudomonadati</taxon>
        <taxon>Bacteroidota</taxon>
        <taxon>Flavobacteriia</taxon>
        <taxon>Flavobacteriales</taxon>
        <taxon>Flavobacteriaceae</taxon>
        <taxon>Cellulophaga</taxon>
    </lineage>
</organism>
<gene>
    <name evidence="5" type="ORF">KLA_13094</name>
</gene>
<keyword evidence="2" id="KW-0238">DNA-binding</keyword>
<dbReference type="RefSeq" id="WP_235183575.1">
    <property type="nucleotide sequence ID" value="NZ_ARZX01000018.1"/>
</dbReference>
<evidence type="ECO:0000259" key="4">
    <source>
        <dbReference type="PROSITE" id="PS01124"/>
    </source>
</evidence>
<dbReference type="PROSITE" id="PS01124">
    <property type="entry name" value="HTH_ARAC_FAMILY_2"/>
    <property type="match status" value="1"/>
</dbReference>
<dbReference type="SMART" id="SM00342">
    <property type="entry name" value="HTH_ARAC"/>
    <property type="match status" value="1"/>
</dbReference>
<accession>A0ABN0RLE5</accession>
<sequence length="294" mass="34939">MKISILRKFIFEKSKYGFELLMDLNKFEGNPNVFFDPNPQTTDFFEIMVFEKANGSIELNGQLLEIKKNSFFFISPFQKKCCMIDLSGIKGFHLVFQSDFLSDFFGDKLFTYRLQYFYNSQHPQFLQLKKDDYTFIRLALNEIISEIKNYQNDSPHILRSLLYFSLSKLNRLYSKCYNISPNTQSNSIIYKFKELLELNVRSSHTVEAYCNLLNVTRHQLNALVKDHTRYTTKEIISNRLLLEIKTELRYSDKTISEIAHDLNFSEPNNLTRFFMKMEDINPSDYRKKYQNDSI</sequence>
<comment type="caution">
    <text evidence="5">The sequence shown here is derived from an EMBL/GenBank/DDBJ whole genome shotgun (WGS) entry which is preliminary data.</text>
</comment>
<dbReference type="Proteomes" id="UP000019275">
    <property type="component" value="Unassembled WGS sequence"/>
</dbReference>
<keyword evidence="1" id="KW-0805">Transcription regulation</keyword>
<protein>
    <submittedName>
        <fullName evidence="5">Transcriptional regulator, AraC family protein</fullName>
    </submittedName>
</protein>
<evidence type="ECO:0000256" key="3">
    <source>
        <dbReference type="ARBA" id="ARBA00023163"/>
    </source>
</evidence>
<feature type="domain" description="HTH araC/xylS-type" evidence="4">
    <location>
        <begin position="190"/>
        <end position="288"/>
    </location>
</feature>
<dbReference type="PANTHER" id="PTHR43280:SF32">
    <property type="entry name" value="TRANSCRIPTIONAL REGULATORY PROTEIN"/>
    <property type="match status" value="1"/>
</dbReference>
<name>A0ABN0RLE5_9FLAO</name>
<proteinExistence type="predicted"/>
<evidence type="ECO:0000313" key="5">
    <source>
        <dbReference type="EMBL" id="EWH12723.1"/>
    </source>
</evidence>
<dbReference type="EMBL" id="ARZX01000018">
    <property type="protein sequence ID" value="EWH12723.1"/>
    <property type="molecule type" value="Genomic_DNA"/>
</dbReference>